<dbReference type="EMBL" id="BAABIG010000020">
    <property type="protein sequence ID" value="GAA4793986.1"/>
    <property type="molecule type" value="Genomic_DNA"/>
</dbReference>
<dbReference type="InterPro" id="IPR012223">
    <property type="entry name" value="TEII"/>
</dbReference>
<protein>
    <submittedName>
        <fullName evidence="3">Alpha/beta fold hydrolase</fullName>
    </submittedName>
</protein>
<keyword evidence="4" id="KW-1185">Reference proteome</keyword>
<dbReference type="Gene3D" id="3.40.50.1820">
    <property type="entry name" value="alpha/beta hydrolase"/>
    <property type="match status" value="1"/>
</dbReference>
<dbReference type="Pfam" id="PF00975">
    <property type="entry name" value="Thioesterase"/>
    <property type="match status" value="1"/>
</dbReference>
<comment type="caution">
    <text evidence="3">The sequence shown here is derived from an EMBL/GenBank/DDBJ whole genome shotgun (WGS) entry which is preliminary data.</text>
</comment>
<proteinExistence type="inferred from homology"/>
<keyword evidence="3" id="KW-0378">Hydrolase</keyword>
<accession>A0ABP9BH50</accession>
<gene>
    <name evidence="3" type="ORF">GCM10023220_20180</name>
</gene>
<evidence type="ECO:0000256" key="1">
    <source>
        <dbReference type="ARBA" id="ARBA00007169"/>
    </source>
</evidence>
<dbReference type="InterPro" id="IPR001031">
    <property type="entry name" value="Thioesterase"/>
</dbReference>
<evidence type="ECO:0000313" key="3">
    <source>
        <dbReference type="EMBL" id="GAA4793986.1"/>
    </source>
</evidence>
<dbReference type="SUPFAM" id="SSF53474">
    <property type="entry name" value="alpha/beta-Hydrolases"/>
    <property type="match status" value="1"/>
</dbReference>
<feature type="domain" description="Thioesterase" evidence="2">
    <location>
        <begin position="71"/>
        <end position="289"/>
    </location>
</feature>
<evidence type="ECO:0000313" key="4">
    <source>
        <dbReference type="Proteomes" id="UP001501265"/>
    </source>
</evidence>
<organism evidence="3 4">
    <name type="scientific">Streptomyces ziwulingensis</name>
    <dbReference type="NCBI Taxonomy" id="1045501"/>
    <lineage>
        <taxon>Bacteria</taxon>
        <taxon>Bacillati</taxon>
        <taxon>Actinomycetota</taxon>
        <taxon>Actinomycetes</taxon>
        <taxon>Kitasatosporales</taxon>
        <taxon>Streptomycetaceae</taxon>
        <taxon>Streptomyces</taxon>
    </lineage>
</organism>
<dbReference type="Proteomes" id="UP001501265">
    <property type="component" value="Unassembled WGS sequence"/>
</dbReference>
<name>A0ABP9BH50_9ACTN</name>
<sequence length="304" mass="33299">MTRSGRVPPERYQVEGYRPRDGSAYAAEVPHQTLIPADFRRESEPFGMPGATAQFETWVSVFRPSPDSTVRLVCLPHAGGSASFFFPVATALAPEVEVLAVQYPGRQTRRHEAGIDNITDYADQIFAALSHLDDRPLALFGHSMGAVLAYEVALRMREAGLPAPVRLFASGRRAPSRYRDEHLHAATDEEVLAELRALSGPNQAILADPEVLAMFLPAIRSDYTAIESYRHDPARLLDCPVTVLTGDADPRTTLDEARAWEEHTTGPTDLRVFQGGHFFHVERSAEVLALLAGSLTGQGADTAR</sequence>
<evidence type="ECO:0000259" key="2">
    <source>
        <dbReference type="Pfam" id="PF00975"/>
    </source>
</evidence>
<reference evidence="4" key="1">
    <citation type="journal article" date="2019" name="Int. J. Syst. Evol. Microbiol.">
        <title>The Global Catalogue of Microorganisms (GCM) 10K type strain sequencing project: providing services to taxonomists for standard genome sequencing and annotation.</title>
        <authorList>
            <consortium name="The Broad Institute Genomics Platform"/>
            <consortium name="The Broad Institute Genome Sequencing Center for Infectious Disease"/>
            <person name="Wu L."/>
            <person name="Ma J."/>
        </authorList>
    </citation>
    <scope>NUCLEOTIDE SEQUENCE [LARGE SCALE GENOMIC DNA]</scope>
    <source>
        <strain evidence="4">JCM 18081</strain>
    </source>
</reference>
<dbReference type="PANTHER" id="PTHR11487:SF0">
    <property type="entry name" value="S-ACYL FATTY ACID SYNTHASE THIOESTERASE, MEDIUM CHAIN"/>
    <property type="match status" value="1"/>
</dbReference>
<dbReference type="GO" id="GO:0016787">
    <property type="term" value="F:hydrolase activity"/>
    <property type="evidence" value="ECO:0007669"/>
    <property type="project" value="UniProtKB-KW"/>
</dbReference>
<dbReference type="InterPro" id="IPR029058">
    <property type="entry name" value="AB_hydrolase_fold"/>
</dbReference>
<dbReference type="PANTHER" id="PTHR11487">
    <property type="entry name" value="THIOESTERASE"/>
    <property type="match status" value="1"/>
</dbReference>
<comment type="similarity">
    <text evidence="1">Belongs to the thioesterase family.</text>
</comment>